<dbReference type="Gene3D" id="3.10.129.10">
    <property type="entry name" value="Hotdog Thioesterase"/>
    <property type="match status" value="1"/>
</dbReference>
<evidence type="ECO:0000256" key="10">
    <source>
        <dbReference type="ARBA" id="ARBA00023098"/>
    </source>
</evidence>
<keyword evidence="10" id="KW-0443">Lipid metabolism</keyword>
<protein>
    <recommendedName>
        <fullName evidence="17">Acyl-coenzyme A thioesterase THEM4</fullName>
        <ecNumber evidence="16">3.1.2.2</ecNumber>
    </recommendedName>
    <alternativeName>
        <fullName evidence="18">Thioesterase superfamily member 4</fullName>
    </alternativeName>
</protein>
<evidence type="ECO:0000256" key="3">
    <source>
        <dbReference type="ARBA" id="ARBA00004632"/>
    </source>
</evidence>
<dbReference type="PANTHER" id="PTHR12418">
    <property type="entry name" value="ACYL-COENZYME A THIOESTERASE THEM4"/>
    <property type="match status" value="1"/>
</dbReference>
<dbReference type="Pfam" id="PF03061">
    <property type="entry name" value="4HBT"/>
    <property type="match status" value="1"/>
</dbReference>
<comment type="catalytic activity">
    <reaction evidence="13">
        <text>(5Z,8Z,11Z,14Z)-eicosatetraenoyl-CoA + H2O = (5Z,8Z,11Z,14Z)-eicosatetraenoate + CoA + H(+)</text>
        <dbReference type="Rhea" id="RHEA:40151"/>
        <dbReference type="ChEBI" id="CHEBI:15377"/>
        <dbReference type="ChEBI" id="CHEBI:15378"/>
        <dbReference type="ChEBI" id="CHEBI:32395"/>
        <dbReference type="ChEBI" id="CHEBI:57287"/>
        <dbReference type="ChEBI" id="CHEBI:57368"/>
    </reaction>
    <physiologicalReaction direction="left-to-right" evidence="13">
        <dbReference type="Rhea" id="RHEA:40152"/>
    </physiologicalReaction>
</comment>
<evidence type="ECO:0000256" key="14">
    <source>
        <dbReference type="ARBA" id="ARBA00037002"/>
    </source>
</evidence>
<dbReference type="GO" id="GO:0006631">
    <property type="term" value="P:fatty acid metabolic process"/>
    <property type="evidence" value="ECO:0007669"/>
    <property type="project" value="UniProtKB-KW"/>
</dbReference>
<evidence type="ECO:0000256" key="6">
    <source>
        <dbReference type="ARBA" id="ARBA00022703"/>
    </source>
</evidence>
<organism evidence="25 26">
    <name type="scientific">Nocardioides marmoriginsengisoli</name>
    <dbReference type="NCBI Taxonomy" id="661483"/>
    <lineage>
        <taxon>Bacteria</taxon>
        <taxon>Bacillati</taxon>
        <taxon>Actinomycetota</taxon>
        <taxon>Actinomycetes</taxon>
        <taxon>Propionibacteriales</taxon>
        <taxon>Nocardioidaceae</taxon>
        <taxon>Nocardioides</taxon>
    </lineage>
</organism>
<evidence type="ECO:0000256" key="23">
    <source>
        <dbReference type="ARBA" id="ARBA00048180"/>
    </source>
</evidence>
<feature type="domain" description="Thioesterase" evidence="24">
    <location>
        <begin position="119"/>
        <end position="188"/>
    </location>
</feature>
<keyword evidence="9" id="KW-0809">Transit peptide</keyword>
<evidence type="ECO:0000256" key="13">
    <source>
        <dbReference type="ARBA" id="ARBA00035852"/>
    </source>
</evidence>
<comment type="similarity">
    <text evidence="15">Belongs to the THEM4/THEM5 thioesterase family.</text>
</comment>
<comment type="catalytic activity">
    <reaction evidence="20">
        <text>hexadecanoyl-CoA + H2O = hexadecanoate + CoA + H(+)</text>
        <dbReference type="Rhea" id="RHEA:16645"/>
        <dbReference type="ChEBI" id="CHEBI:7896"/>
        <dbReference type="ChEBI" id="CHEBI:15377"/>
        <dbReference type="ChEBI" id="CHEBI:15378"/>
        <dbReference type="ChEBI" id="CHEBI:57287"/>
        <dbReference type="ChEBI" id="CHEBI:57379"/>
        <dbReference type="EC" id="3.1.2.2"/>
    </reaction>
    <physiologicalReaction direction="left-to-right" evidence="20">
        <dbReference type="Rhea" id="RHEA:16646"/>
    </physiologicalReaction>
</comment>
<evidence type="ECO:0000256" key="21">
    <source>
        <dbReference type="ARBA" id="ARBA00047969"/>
    </source>
</evidence>
<dbReference type="SUPFAM" id="SSF54637">
    <property type="entry name" value="Thioesterase/thiol ester dehydrase-isomerase"/>
    <property type="match status" value="1"/>
</dbReference>
<keyword evidence="8" id="KW-0276">Fatty acid metabolism</keyword>
<dbReference type="AlphaFoldDB" id="A0A3N0CGQ7"/>
<dbReference type="Proteomes" id="UP000267128">
    <property type="component" value="Unassembled WGS sequence"/>
</dbReference>
<name>A0A3N0CGQ7_9ACTN</name>
<keyword evidence="12" id="KW-0966">Cell projection</keyword>
<evidence type="ECO:0000259" key="24">
    <source>
        <dbReference type="Pfam" id="PF03061"/>
    </source>
</evidence>
<comment type="caution">
    <text evidence="25">The sequence shown here is derived from an EMBL/GenBank/DDBJ whole genome shotgun (WGS) entry which is preliminary data.</text>
</comment>
<dbReference type="GO" id="GO:0016787">
    <property type="term" value="F:hydrolase activity"/>
    <property type="evidence" value="ECO:0007669"/>
    <property type="project" value="UniProtKB-KW"/>
</dbReference>
<keyword evidence="11" id="KW-0472">Membrane</keyword>
<proteinExistence type="inferred from homology"/>
<dbReference type="CDD" id="cd03443">
    <property type="entry name" value="PaaI_thioesterase"/>
    <property type="match status" value="1"/>
</dbReference>
<evidence type="ECO:0000256" key="8">
    <source>
        <dbReference type="ARBA" id="ARBA00022832"/>
    </source>
</evidence>
<dbReference type="PANTHER" id="PTHR12418:SF19">
    <property type="entry name" value="ACYL-COENZYME A THIOESTERASE THEM4"/>
    <property type="match status" value="1"/>
</dbReference>
<evidence type="ECO:0000256" key="9">
    <source>
        <dbReference type="ARBA" id="ARBA00022946"/>
    </source>
</evidence>
<reference evidence="25 26" key="1">
    <citation type="submission" date="2018-11" db="EMBL/GenBank/DDBJ databases">
        <authorList>
            <person name="Li F."/>
        </authorList>
    </citation>
    <scope>NUCLEOTIDE SEQUENCE [LARGE SCALE GENOMIC DNA]</scope>
    <source>
        <strain evidence="25 26">Gsoil 097</strain>
    </source>
</reference>
<comment type="catalytic activity">
    <reaction evidence="14">
        <text>(9Z)-octadecenoyl-CoA + H2O = (9Z)-octadecenoate + CoA + H(+)</text>
        <dbReference type="Rhea" id="RHEA:40139"/>
        <dbReference type="ChEBI" id="CHEBI:15377"/>
        <dbReference type="ChEBI" id="CHEBI:15378"/>
        <dbReference type="ChEBI" id="CHEBI:30823"/>
        <dbReference type="ChEBI" id="CHEBI:57287"/>
        <dbReference type="ChEBI" id="CHEBI:57387"/>
    </reaction>
    <physiologicalReaction direction="left-to-right" evidence="14">
        <dbReference type="Rhea" id="RHEA:40140"/>
    </physiologicalReaction>
</comment>
<evidence type="ECO:0000256" key="15">
    <source>
        <dbReference type="ARBA" id="ARBA00038456"/>
    </source>
</evidence>
<keyword evidence="4" id="KW-1003">Cell membrane</keyword>
<keyword evidence="26" id="KW-1185">Reference proteome</keyword>
<dbReference type="EMBL" id="RJSE01000007">
    <property type="protein sequence ID" value="RNL62617.1"/>
    <property type="molecule type" value="Genomic_DNA"/>
</dbReference>
<evidence type="ECO:0000256" key="1">
    <source>
        <dbReference type="ARBA" id="ARBA00004170"/>
    </source>
</evidence>
<evidence type="ECO:0000256" key="12">
    <source>
        <dbReference type="ARBA" id="ARBA00023273"/>
    </source>
</evidence>
<dbReference type="OrthoDB" id="5242242at2"/>
<accession>A0A3N0CGQ7</accession>
<evidence type="ECO:0000256" key="11">
    <source>
        <dbReference type="ARBA" id="ARBA00023136"/>
    </source>
</evidence>
<evidence type="ECO:0000256" key="5">
    <source>
        <dbReference type="ARBA" id="ARBA00022490"/>
    </source>
</evidence>
<comment type="catalytic activity">
    <reaction evidence="21">
        <text>decanoyl-CoA + H2O = decanoate + CoA + H(+)</text>
        <dbReference type="Rhea" id="RHEA:40059"/>
        <dbReference type="ChEBI" id="CHEBI:15377"/>
        <dbReference type="ChEBI" id="CHEBI:15378"/>
        <dbReference type="ChEBI" id="CHEBI:27689"/>
        <dbReference type="ChEBI" id="CHEBI:57287"/>
        <dbReference type="ChEBI" id="CHEBI:61430"/>
    </reaction>
    <physiologicalReaction direction="left-to-right" evidence="21">
        <dbReference type="Rhea" id="RHEA:40060"/>
    </physiologicalReaction>
</comment>
<evidence type="ECO:0000256" key="22">
    <source>
        <dbReference type="ARBA" id="ARBA00048074"/>
    </source>
</evidence>
<dbReference type="InterPro" id="IPR006683">
    <property type="entry name" value="Thioestr_dom"/>
</dbReference>
<evidence type="ECO:0000256" key="2">
    <source>
        <dbReference type="ARBA" id="ARBA00004496"/>
    </source>
</evidence>
<evidence type="ECO:0000256" key="16">
    <source>
        <dbReference type="ARBA" id="ARBA00038848"/>
    </source>
</evidence>
<comment type="catalytic activity">
    <reaction evidence="19">
        <text>octanoyl-CoA + H2O = octanoate + CoA + H(+)</text>
        <dbReference type="Rhea" id="RHEA:30143"/>
        <dbReference type="ChEBI" id="CHEBI:15377"/>
        <dbReference type="ChEBI" id="CHEBI:15378"/>
        <dbReference type="ChEBI" id="CHEBI:25646"/>
        <dbReference type="ChEBI" id="CHEBI:57287"/>
        <dbReference type="ChEBI" id="CHEBI:57386"/>
    </reaction>
    <physiologicalReaction direction="left-to-right" evidence="19">
        <dbReference type="Rhea" id="RHEA:30144"/>
    </physiologicalReaction>
</comment>
<dbReference type="GO" id="GO:0016020">
    <property type="term" value="C:membrane"/>
    <property type="evidence" value="ECO:0007669"/>
    <property type="project" value="UniProtKB-SubCell"/>
</dbReference>
<gene>
    <name evidence="25" type="ORF">EFK50_12710</name>
</gene>
<dbReference type="InterPro" id="IPR052365">
    <property type="entry name" value="THEM4/THEM5_acyl-CoA_thioest"/>
</dbReference>
<keyword evidence="5" id="KW-0963">Cytoplasm</keyword>
<keyword evidence="6" id="KW-0053">Apoptosis</keyword>
<comment type="catalytic activity">
    <reaction evidence="23">
        <text>tetradecanoyl-CoA + H2O = tetradecanoate + CoA + H(+)</text>
        <dbReference type="Rhea" id="RHEA:40119"/>
        <dbReference type="ChEBI" id="CHEBI:15377"/>
        <dbReference type="ChEBI" id="CHEBI:15378"/>
        <dbReference type="ChEBI" id="CHEBI:30807"/>
        <dbReference type="ChEBI" id="CHEBI:57287"/>
        <dbReference type="ChEBI" id="CHEBI:57385"/>
    </reaction>
    <physiologicalReaction direction="left-to-right" evidence="23">
        <dbReference type="Rhea" id="RHEA:40120"/>
    </physiologicalReaction>
</comment>
<evidence type="ECO:0000256" key="19">
    <source>
        <dbReference type="ARBA" id="ARBA00047588"/>
    </source>
</evidence>
<dbReference type="EC" id="3.1.2.2" evidence="16"/>
<evidence type="ECO:0000256" key="4">
    <source>
        <dbReference type="ARBA" id="ARBA00022475"/>
    </source>
</evidence>
<comment type="catalytic activity">
    <reaction evidence="22">
        <text>dodecanoyl-CoA + H2O = dodecanoate + CoA + H(+)</text>
        <dbReference type="Rhea" id="RHEA:30135"/>
        <dbReference type="ChEBI" id="CHEBI:15377"/>
        <dbReference type="ChEBI" id="CHEBI:15378"/>
        <dbReference type="ChEBI" id="CHEBI:18262"/>
        <dbReference type="ChEBI" id="CHEBI:57287"/>
        <dbReference type="ChEBI" id="CHEBI:57375"/>
    </reaction>
    <physiologicalReaction direction="left-to-right" evidence="22">
        <dbReference type="Rhea" id="RHEA:30136"/>
    </physiologicalReaction>
</comment>
<evidence type="ECO:0000256" key="18">
    <source>
        <dbReference type="ARBA" id="ARBA00043210"/>
    </source>
</evidence>
<dbReference type="InterPro" id="IPR029069">
    <property type="entry name" value="HotDog_dom_sf"/>
</dbReference>
<dbReference type="GO" id="GO:0005737">
    <property type="term" value="C:cytoplasm"/>
    <property type="evidence" value="ECO:0007669"/>
    <property type="project" value="UniProtKB-SubCell"/>
</dbReference>
<evidence type="ECO:0000256" key="17">
    <source>
        <dbReference type="ARBA" id="ARBA00040123"/>
    </source>
</evidence>
<sequence>MFRFVDLSDAEVDALEARYGPLGASLRELVDAAIRTNAGDAEVRDAVATIEALTEKLRIDQIEGASGVHYNEAGRSWSWGNAAIGLRNAVAPPMDVQQSENGDTYAEVHLGAAYEGPPGMVHGGVSALLLDHLMGVTASRMTKVTFTGTLTLKYRNPLPLGRVVLSGEVSGEEGRKVFVAARIEGDQGIAVEADGIFIVPVWSE</sequence>
<evidence type="ECO:0000313" key="25">
    <source>
        <dbReference type="EMBL" id="RNL62617.1"/>
    </source>
</evidence>
<evidence type="ECO:0000256" key="7">
    <source>
        <dbReference type="ARBA" id="ARBA00022801"/>
    </source>
</evidence>
<keyword evidence="7" id="KW-0378">Hydrolase</keyword>
<evidence type="ECO:0000256" key="20">
    <source>
        <dbReference type="ARBA" id="ARBA00047734"/>
    </source>
</evidence>
<comment type="subcellular location">
    <subcellularLocation>
        <location evidence="3">Cell projection</location>
        <location evidence="3">Ruffle membrane</location>
    </subcellularLocation>
    <subcellularLocation>
        <location evidence="2">Cytoplasm</location>
    </subcellularLocation>
    <subcellularLocation>
        <location evidence="1">Membrane</location>
        <topology evidence="1">Peripheral membrane protein</topology>
    </subcellularLocation>
</comment>
<evidence type="ECO:0000313" key="26">
    <source>
        <dbReference type="Proteomes" id="UP000267128"/>
    </source>
</evidence>